<dbReference type="EMBL" id="VHLG01000027">
    <property type="protein sequence ID" value="TPW26564.1"/>
    <property type="molecule type" value="Genomic_DNA"/>
</dbReference>
<comment type="similarity">
    <text evidence="1">Belongs to the type-I restriction system S methylase family.</text>
</comment>
<dbReference type="InterPro" id="IPR044946">
    <property type="entry name" value="Restrct_endonuc_typeI_TRD_sf"/>
</dbReference>
<dbReference type="CDD" id="cd17246">
    <property type="entry name" value="RMtype1_S_SonII-TRD2-CR2_like"/>
    <property type="match status" value="1"/>
</dbReference>
<evidence type="ECO:0000256" key="1">
    <source>
        <dbReference type="ARBA" id="ARBA00010923"/>
    </source>
</evidence>
<dbReference type="SUPFAM" id="SSF116734">
    <property type="entry name" value="DNA methylase specificity domain"/>
    <property type="match status" value="2"/>
</dbReference>
<evidence type="ECO:0000259" key="5">
    <source>
        <dbReference type="Pfam" id="PF01420"/>
    </source>
</evidence>
<dbReference type="GO" id="GO:0003677">
    <property type="term" value="F:DNA binding"/>
    <property type="evidence" value="ECO:0007669"/>
    <property type="project" value="UniProtKB-KW"/>
</dbReference>
<evidence type="ECO:0000256" key="2">
    <source>
        <dbReference type="ARBA" id="ARBA00022747"/>
    </source>
</evidence>
<proteinExistence type="inferred from homology"/>
<keyword evidence="3" id="KW-0238">DNA-binding</keyword>
<dbReference type="CDD" id="cd17260">
    <property type="entry name" value="RMtype1_S_EcoEI-TRD1-CR1_like"/>
    <property type="match status" value="1"/>
</dbReference>
<comment type="caution">
    <text evidence="6">The sequence shown here is derived from an EMBL/GenBank/DDBJ whole genome shotgun (WGS) entry which is preliminary data.</text>
</comment>
<gene>
    <name evidence="6" type="ORF">FJU08_22075</name>
</gene>
<dbReference type="PANTHER" id="PTHR43140">
    <property type="entry name" value="TYPE-1 RESTRICTION ENZYME ECOKI SPECIFICITY PROTEIN"/>
    <property type="match status" value="1"/>
</dbReference>
<feature type="domain" description="Type I restriction modification DNA specificity" evidence="5">
    <location>
        <begin position="440"/>
        <end position="554"/>
    </location>
</feature>
<sequence length="825" mass="90106">MLADTFLKEFGRLAAGTDGIRKLRELVLNLAISGRLSDQRPEDGHAQALVEAAGNAIRSAVTSGKIRKPKYFGKAKNSNLAGSIPANWISTSLGDLGLISPRNEAQDEAAAGFVPMAEIEAKFGLPHGFEERKWADIKSGYTHVANGDVVLAKITPCFENGKSAAITGLPNDLGAGTTELHVFRQLAHVVEEDYVLAFLKSESFIQAGVPRMTGTAGQKRVPADYFALSSFPLPPLPEQQRIVATVKELMALCDELETRQAEETGLKRAAAASALHHLTEARTPEESADRWSLLVPRFGELFDEMETIKALRRAILHSAAFGQLTEHLPTDGSASELLDEIGAQRSKLLAENLPTKNEAATQSRKLDNQQIPDALPALPTNWQWATLMQCCRWVVDCRNKTAKYSTSGATLLRTNNIRDGKLILADVKFVDDDTYDKWTERYRPAANDLIITREAPMGEVCLLDDQYTYCLGQRLMLASVIPGTIEPKFLLYSLRDPELMDRVQDKPVGSTVQHFRVGGIETLLVPVPPLAEQKRIFVKVDKLMALCDRLEEQAREGERLGAELMAALVHSLTETDPDGGGAAEPASLAEDASAITAPKLANGNAPETPETKSTFAPSKSGTTAPGLALSVDTKFQEAVLVAAIVSTFFQAGGEPIGNFRLQKAVYFARRQMGEHVGEMAYLKKAAGPYNPSMKYSGGIAIAKQKNWLREARGRFGFGHVPGADVGDASEWVDTYGYETPARWVAEHFRYKKNEEWETLATIDYAVEHLNTLGIEPDAAQILQYIASDPEWRPKIEKLGLTEMLVDAAMLEAKALFSAKAGDCSA</sequence>
<feature type="region of interest" description="Disordered" evidence="4">
    <location>
        <begin position="599"/>
        <end position="623"/>
    </location>
</feature>
<evidence type="ECO:0000256" key="3">
    <source>
        <dbReference type="ARBA" id="ARBA00023125"/>
    </source>
</evidence>
<feature type="domain" description="Type I restriction modification DNA specificity" evidence="5">
    <location>
        <begin position="91"/>
        <end position="262"/>
    </location>
</feature>
<evidence type="ECO:0000256" key="4">
    <source>
        <dbReference type="SAM" id="MobiDB-lite"/>
    </source>
</evidence>
<feature type="compositionally biased region" description="Polar residues" evidence="4">
    <location>
        <begin position="611"/>
        <end position="623"/>
    </location>
</feature>
<dbReference type="InterPro" id="IPR000055">
    <property type="entry name" value="Restrct_endonuc_typeI_TRD"/>
</dbReference>
<dbReference type="Gene3D" id="3.90.220.20">
    <property type="entry name" value="DNA methylase specificity domains"/>
    <property type="match status" value="2"/>
</dbReference>
<dbReference type="RefSeq" id="WP_141151203.1">
    <property type="nucleotide sequence ID" value="NZ_VHLG01000027.1"/>
</dbReference>
<dbReference type="InterPro" id="IPR051212">
    <property type="entry name" value="Type-I_RE_S_subunit"/>
</dbReference>
<protein>
    <recommendedName>
        <fullName evidence="5">Type I restriction modification DNA specificity domain-containing protein</fullName>
    </recommendedName>
</protein>
<dbReference type="Proteomes" id="UP000318801">
    <property type="component" value="Unassembled WGS sequence"/>
</dbReference>
<dbReference type="AlphaFoldDB" id="A0A506U0Q6"/>
<keyword evidence="7" id="KW-1185">Reference proteome</keyword>
<dbReference type="GO" id="GO:0009307">
    <property type="term" value="P:DNA restriction-modification system"/>
    <property type="evidence" value="ECO:0007669"/>
    <property type="project" value="UniProtKB-KW"/>
</dbReference>
<accession>A0A506U0Q6</accession>
<name>A0A506U0Q6_9HYPH</name>
<dbReference type="OrthoDB" id="164285at2"/>
<dbReference type="PANTHER" id="PTHR43140:SF1">
    <property type="entry name" value="TYPE I RESTRICTION ENZYME ECOKI SPECIFICITY SUBUNIT"/>
    <property type="match status" value="1"/>
</dbReference>
<keyword evidence="2" id="KW-0680">Restriction system</keyword>
<reference evidence="6 7" key="1">
    <citation type="submission" date="2019-06" db="EMBL/GenBank/DDBJ databases">
        <authorList>
            <person name="Li M."/>
        </authorList>
    </citation>
    <scope>NUCLEOTIDE SEQUENCE [LARGE SCALE GENOMIC DNA]</scope>
    <source>
        <strain evidence="6 7">BGMRC2036</strain>
    </source>
</reference>
<dbReference type="Pfam" id="PF01420">
    <property type="entry name" value="Methylase_S"/>
    <property type="match status" value="2"/>
</dbReference>
<organism evidence="6 7">
    <name type="scientific">Martelella alba</name>
    <dbReference type="NCBI Taxonomy" id="2590451"/>
    <lineage>
        <taxon>Bacteria</taxon>
        <taxon>Pseudomonadati</taxon>
        <taxon>Pseudomonadota</taxon>
        <taxon>Alphaproteobacteria</taxon>
        <taxon>Hyphomicrobiales</taxon>
        <taxon>Aurantimonadaceae</taxon>
        <taxon>Martelella</taxon>
    </lineage>
</organism>
<evidence type="ECO:0000313" key="7">
    <source>
        <dbReference type="Proteomes" id="UP000318801"/>
    </source>
</evidence>
<evidence type="ECO:0000313" key="6">
    <source>
        <dbReference type="EMBL" id="TPW26564.1"/>
    </source>
</evidence>